<dbReference type="PANTHER" id="PTHR34148">
    <property type="entry name" value="ADENOSYLCOBINAMIDE-GDP RIBAZOLETRANSFERASE"/>
    <property type="match status" value="1"/>
</dbReference>
<evidence type="ECO:0000256" key="17">
    <source>
        <dbReference type="ARBA" id="ARBA00048623"/>
    </source>
</evidence>
<keyword evidence="13 19" id="KW-0472">Membrane</keyword>
<dbReference type="GO" id="GO:0009236">
    <property type="term" value="P:cobalamin biosynthetic process"/>
    <property type="evidence" value="ECO:0007669"/>
    <property type="project" value="UniProtKB-UniRule"/>
</dbReference>
<protein>
    <recommendedName>
        <fullName evidence="6 19">Adenosylcobinamide-GDP ribazoletransferase</fullName>
        <ecNumber evidence="5 19">2.7.8.26</ecNumber>
    </recommendedName>
    <alternativeName>
        <fullName evidence="16 19">Cobalamin synthase</fullName>
    </alternativeName>
    <alternativeName>
        <fullName evidence="15 19">Cobalamin-5'-phosphate synthase</fullName>
    </alternativeName>
</protein>
<evidence type="ECO:0000256" key="15">
    <source>
        <dbReference type="ARBA" id="ARBA00032605"/>
    </source>
</evidence>
<comment type="subcellular location">
    <subcellularLocation>
        <location evidence="2 19">Cell membrane</location>
        <topology evidence="2 19">Multi-pass membrane protein</topology>
    </subcellularLocation>
</comment>
<proteinExistence type="inferred from homology"/>
<evidence type="ECO:0000256" key="19">
    <source>
        <dbReference type="HAMAP-Rule" id="MF_00719"/>
    </source>
</evidence>
<evidence type="ECO:0000256" key="12">
    <source>
        <dbReference type="ARBA" id="ARBA00022989"/>
    </source>
</evidence>
<evidence type="ECO:0000313" key="21">
    <source>
        <dbReference type="Proteomes" id="UP000260665"/>
    </source>
</evidence>
<evidence type="ECO:0000256" key="11">
    <source>
        <dbReference type="ARBA" id="ARBA00022842"/>
    </source>
</evidence>
<feature type="transmembrane region" description="Helical" evidence="19">
    <location>
        <begin position="44"/>
        <end position="63"/>
    </location>
</feature>
<evidence type="ECO:0000256" key="1">
    <source>
        <dbReference type="ARBA" id="ARBA00001946"/>
    </source>
</evidence>
<comment type="function">
    <text evidence="14 19">Joins adenosylcobinamide-GDP and alpha-ribazole to generate adenosylcobalamin (Ado-cobalamin). Also synthesizes adenosylcobalamin 5'-phosphate from adenosylcobinamide-GDP and alpha-ribazole 5'-phosphate.</text>
</comment>
<dbReference type="EMBL" id="QFZK01000001">
    <property type="protein sequence ID" value="RFO98709.1"/>
    <property type="molecule type" value="Genomic_DNA"/>
</dbReference>
<keyword evidence="10 19" id="KW-0812">Transmembrane</keyword>
<comment type="catalytic activity">
    <reaction evidence="18 19">
        <text>alpha-ribazole 5'-phosphate + adenosylcob(III)inamide-GDP = adenosylcob(III)alamin 5'-phosphate + GMP + H(+)</text>
        <dbReference type="Rhea" id="RHEA:23560"/>
        <dbReference type="ChEBI" id="CHEBI:15378"/>
        <dbReference type="ChEBI" id="CHEBI:57918"/>
        <dbReference type="ChEBI" id="CHEBI:58115"/>
        <dbReference type="ChEBI" id="CHEBI:60487"/>
        <dbReference type="ChEBI" id="CHEBI:60493"/>
        <dbReference type="EC" id="2.7.8.26"/>
    </reaction>
</comment>
<dbReference type="PANTHER" id="PTHR34148:SF1">
    <property type="entry name" value="ADENOSYLCOBINAMIDE-GDP RIBAZOLETRANSFERASE"/>
    <property type="match status" value="1"/>
</dbReference>
<evidence type="ECO:0000256" key="14">
    <source>
        <dbReference type="ARBA" id="ARBA00025228"/>
    </source>
</evidence>
<comment type="similarity">
    <text evidence="4 19">Belongs to the CobS family.</text>
</comment>
<feature type="transmembrane region" description="Helical" evidence="19">
    <location>
        <begin position="143"/>
        <end position="168"/>
    </location>
</feature>
<dbReference type="Proteomes" id="UP000260665">
    <property type="component" value="Unassembled WGS sequence"/>
</dbReference>
<evidence type="ECO:0000256" key="3">
    <source>
        <dbReference type="ARBA" id="ARBA00004663"/>
    </source>
</evidence>
<keyword evidence="9 19" id="KW-0808">Transferase</keyword>
<evidence type="ECO:0000256" key="7">
    <source>
        <dbReference type="ARBA" id="ARBA00022475"/>
    </source>
</evidence>
<dbReference type="GO" id="GO:0008818">
    <property type="term" value="F:cobalamin 5'-phosphate synthase activity"/>
    <property type="evidence" value="ECO:0007669"/>
    <property type="project" value="UniProtKB-UniRule"/>
</dbReference>
<keyword evidence="11 19" id="KW-0460">Magnesium</keyword>
<dbReference type="AlphaFoldDB" id="A0A3E1RH74"/>
<dbReference type="InterPro" id="IPR003805">
    <property type="entry name" value="CobS"/>
</dbReference>
<comment type="caution">
    <text evidence="20">The sequence shown here is derived from an EMBL/GenBank/DDBJ whole genome shotgun (WGS) entry which is preliminary data.</text>
</comment>
<dbReference type="Pfam" id="PF02654">
    <property type="entry name" value="CobS"/>
    <property type="match status" value="1"/>
</dbReference>
<dbReference type="HAMAP" id="MF_00719">
    <property type="entry name" value="CobS"/>
    <property type="match status" value="1"/>
</dbReference>
<dbReference type="RefSeq" id="WP_117173561.1">
    <property type="nucleotide sequence ID" value="NZ_QFZK01000001.1"/>
</dbReference>
<gene>
    <name evidence="19" type="primary">cobS</name>
    <name evidence="20" type="ORF">DIC66_02165</name>
</gene>
<evidence type="ECO:0000256" key="13">
    <source>
        <dbReference type="ARBA" id="ARBA00023136"/>
    </source>
</evidence>
<evidence type="ECO:0000256" key="5">
    <source>
        <dbReference type="ARBA" id="ARBA00013200"/>
    </source>
</evidence>
<evidence type="ECO:0000313" key="20">
    <source>
        <dbReference type="EMBL" id="RFO98709.1"/>
    </source>
</evidence>
<dbReference type="OrthoDB" id="9794626at2"/>
<feature type="transmembrane region" description="Helical" evidence="19">
    <location>
        <begin position="189"/>
        <end position="212"/>
    </location>
</feature>
<keyword evidence="8 19" id="KW-0169">Cobalamin biosynthesis</keyword>
<evidence type="ECO:0000256" key="2">
    <source>
        <dbReference type="ARBA" id="ARBA00004651"/>
    </source>
</evidence>
<dbReference type="EC" id="2.7.8.26" evidence="5 19"/>
<comment type="catalytic activity">
    <reaction evidence="17 19">
        <text>alpha-ribazole + adenosylcob(III)inamide-GDP = adenosylcob(III)alamin + GMP + H(+)</text>
        <dbReference type="Rhea" id="RHEA:16049"/>
        <dbReference type="ChEBI" id="CHEBI:10329"/>
        <dbReference type="ChEBI" id="CHEBI:15378"/>
        <dbReference type="ChEBI" id="CHEBI:18408"/>
        <dbReference type="ChEBI" id="CHEBI:58115"/>
        <dbReference type="ChEBI" id="CHEBI:60487"/>
        <dbReference type="EC" id="2.7.8.26"/>
    </reaction>
</comment>
<evidence type="ECO:0000256" key="10">
    <source>
        <dbReference type="ARBA" id="ARBA00022692"/>
    </source>
</evidence>
<dbReference type="UniPathway" id="UPA00148">
    <property type="reaction ID" value="UER00238"/>
</dbReference>
<reference evidence="20 21" key="1">
    <citation type="submission" date="2018-05" db="EMBL/GenBank/DDBJ databases">
        <title>Rhodoferax soyangensis sp.nov., isolated from an oligotrophic freshwater lake.</title>
        <authorList>
            <person name="Park M."/>
        </authorList>
    </citation>
    <scope>NUCLEOTIDE SEQUENCE [LARGE SCALE GENOMIC DNA]</scope>
    <source>
        <strain evidence="20 21">IMCC26218</strain>
    </source>
</reference>
<evidence type="ECO:0000256" key="18">
    <source>
        <dbReference type="ARBA" id="ARBA00049504"/>
    </source>
</evidence>
<keyword evidence="12 19" id="KW-1133">Transmembrane helix</keyword>
<comment type="pathway">
    <text evidence="3 19">Cofactor biosynthesis; adenosylcobalamin biosynthesis; adenosylcobalamin from cob(II)yrinate a,c-diamide: step 7/7.</text>
</comment>
<keyword evidence="21" id="KW-1185">Reference proteome</keyword>
<comment type="cofactor">
    <cofactor evidence="1 19">
        <name>Mg(2+)</name>
        <dbReference type="ChEBI" id="CHEBI:18420"/>
    </cofactor>
</comment>
<keyword evidence="7 19" id="KW-1003">Cell membrane</keyword>
<feature type="transmembrane region" description="Helical" evidence="19">
    <location>
        <begin position="69"/>
        <end position="89"/>
    </location>
</feature>
<name>A0A3E1RH74_9BURK</name>
<evidence type="ECO:0000256" key="16">
    <source>
        <dbReference type="ARBA" id="ARBA00032853"/>
    </source>
</evidence>
<sequence>MSRFVRHYLLSLQFFTRLPVTGRLAAWVGYSPEMLRASAAHFPGVGWLIGGLVAALSALLLWALPQGGFSPLVVAAMGTAFGILLTGAFHEDGLADVADGLGGSYERERALDIMKDSRVGAFGAIAIAMALLTKVALVAQLGLMGVAVLCPVVFLAHVVSRTWPLLLIRLLPHVGDTAASKSKPLADQISGAALLVALLWCLAAFALVLLLVPPLASGAIWPTLLQPSALLSAMGWALALSALAFAWMGRLFAKRLQGFTGDCLGATQQICELAFYLGFLLALGGRT</sequence>
<evidence type="ECO:0000256" key="9">
    <source>
        <dbReference type="ARBA" id="ARBA00022679"/>
    </source>
</evidence>
<evidence type="ECO:0000256" key="8">
    <source>
        <dbReference type="ARBA" id="ARBA00022573"/>
    </source>
</evidence>
<accession>A0A3E1RH74</accession>
<feature type="transmembrane region" description="Helical" evidence="19">
    <location>
        <begin position="224"/>
        <end position="247"/>
    </location>
</feature>
<evidence type="ECO:0000256" key="6">
    <source>
        <dbReference type="ARBA" id="ARBA00015850"/>
    </source>
</evidence>
<dbReference type="GO" id="GO:0051073">
    <property type="term" value="F:adenosylcobinamide-GDP ribazoletransferase activity"/>
    <property type="evidence" value="ECO:0007669"/>
    <property type="project" value="UniProtKB-UniRule"/>
</dbReference>
<organism evidence="20 21">
    <name type="scientific">Rhodoferax lacus</name>
    <dbReference type="NCBI Taxonomy" id="2184758"/>
    <lineage>
        <taxon>Bacteria</taxon>
        <taxon>Pseudomonadati</taxon>
        <taxon>Pseudomonadota</taxon>
        <taxon>Betaproteobacteria</taxon>
        <taxon>Burkholderiales</taxon>
        <taxon>Comamonadaceae</taxon>
        <taxon>Rhodoferax</taxon>
    </lineage>
</organism>
<dbReference type="GO" id="GO:0005886">
    <property type="term" value="C:plasma membrane"/>
    <property type="evidence" value="ECO:0007669"/>
    <property type="project" value="UniProtKB-SubCell"/>
</dbReference>
<evidence type="ECO:0000256" key="4">
    <source>
        <dbReference type="ARBA" id="ARBA00010561"/>
    </source>
</evidence>